<name>A0A1H1AHE9_9ACTN</name>
<dbReference type="Proteomes" id="UP000217103">
    <property type="component" value="Unassembled WGS sequence"/>
</dbReference>
<dbReference type="Pfam" id="PF05117">
    <property type="entry name" value="DUF695"/>
    <property type="match status" value="1"/>
</dbReference>
<dbReference type="InterPro" id="IPR016097">
    <property type="entry name" value="DUF695"/>
</dbReference>
<dbReference type="RefSeq" id="WP_093257418.1">
    <property type="nucleotide sequence ID" value="NZ_FNKK01000002.1"/>
</dbReference>
<dbReference type="OrthoDB" id="3828153at2"/>
<evidence type="ECO:0000313" key="2">
    <source>
        <dbReference type="EMBL" id="SDQ39124.1"/>
    </source>
</evidence>
<dbReference type="EMBL" id="FNKK01000002">
    <property type="protein sequence ID" value="SDQ39124.1"/>
    <property type="molecule type" value="Genomic_DNA"/>
</dbReference>
<evidence type="ECO:0000313" key="3">
    <source>
        <dbReference type="Proteomes" id="UP000217103"/>
    </source>
</evidence>
<accession>A0A1H1AHE9</accession>
<dbReference type="AlphaFoldDB" id="A0A1H1AHE9"/>
<protein>
    <recommendedName>
        <fullName evidence="1">DUF695 domain-containing protein</fullName>
    </recommendedName>
</protein>
<evidence type="ECO:0000259" key="1">
    <source>
        <dbReference type="Pfam" id="PF05117"/>
    </source>
</evidence>
<organism evidence="2 3">
    <name type="scientific">Thermostaphylospora chromogena</name>
    <dbReference type="NCBI Taxonomy" id="35622"/>
    <lineage>
        <taxon>Bacteria</taxon>
        <taxon>Bacillati</taxon>
        <taxon>Actinomycetota</taxon>
        <taxon>Actinomycetes</taxon>
        <taxon>Streptosporangiales</taxon>
        <taxon>Thermomonosporaceae</taxon>
        <taxon>Thermostaphylospora</taxon>
    </lineage>
</organism>
<dbReference type="STRING" id="35622.SAMN04489764_0497"/>
<keyword evidence="3" id="KW-1185">Reference proteome</keyword>
<proteinExistence type="predicted"/>
<reference evidence="2 3" key="1">
    <citation type="submission" date="2016-10" db="EMBL/GenBank/DDBJ databases">
        <authorList>
            <person name="de Groot N.N."/>
        </authorList>
    </citation>
    <scope>NUCLEOTIDE SEQUENCE [LARGE SCALE GENOMIC DNA]</scope>
    <source>
        <strain evidence="2 3">DSM 43794</strain>
    </source>
</reference>
<feature type="domain" description="DUF695" evidence="1">
    <location>
        <begin position="239"/>
        <end position="347"/>
    </location>
</feature>
<sequence>MRLFGRKSGSAASAAGIREFWSWWDRTRSEIDALADAEETGRLAELIGPAVAAIHSSLEWEITPGRGGAARALVVTAAGDAELRPIAHRWAKAAPPADARWEFHPSRQADPDALEVTVDVGGYDFDLKELTFGLRVPPGTPRVNVTAYHPIFTLLEEDARMDATLMALDRLLGEDEVARWIGEISTSAFQPMDPVAAVHLPGVVADVASGYAEEQWALLEGTTAGGARLVATARHPLRSVDYPLFDQHIAIVLPYRHADDDGLPAAESLESLRAFEERLTSTLTVPGGSAVLAAHVSAERRRVVHLYADSEGDAAARAKELAAQWREGRASVTVEADPEWAGVAPFLS</sequence>
<gene>
    <name evidence="2" type="ORF">SAMN04489764_0497</name>
</gene>